<proteinExistence type="inferred from homology"/>
<accession>K8ECB5</accession>
<dbReference type="eggNOG" id="KOG3187">
    <property type="taxonomic scope" value="Eukaryota"/>
</dbReference>
<keyword evidence="5 13" id="KW-0444">Lipid biosynthesis</keyword>
<dbReference type="KEGG" id="bpg:Bathy03g04510"/>
<dbReference type="PANTHER" id="PTHR11035:SF35">
    <property type="entry name" value="VERY-LONG-CHAIN (3R)-3-HYDROXYACYL-COA DEHYDRATASE"/>
    <property type="match status" value="1"/>
</dbReference>
<feature type="transmembrane region" description="Helical" evidence="13">
    <location>
        <begin position="31"/>
        <end position="54"/>
    </location>
</feature>
<feature type="transmembrane region" description="Helical" evidence="13">
    <location>
        <begin position="164"/>
        <end position="181"/>
    </location>
</feature>
<dbReference type="GO" id="GO:0042761">
    <property type="term" value="P:very long-chain fatty acid biosynthetic process"/>
    <property type="evidence" value="ECO:0007669"/>
    <property type="project" value="TreeGrafter"/>
</dbReference>
<reference evidence="14 15" key="1">
    <citation type="submission" date="2011-10" db="EMBL/GenBank/DDBJ databases">
        <authorList>
            <person name="Genoscope - CEA"/>
        </authorList>
    </citation>
    <scope>NUCLEOTIDE SEQUENCE [LARGE SCALE GENOMIC DNA]</scope>
    <source>
        <strain evidence="14 15">RCC 1105</strain>
    </source>
</reference>
<feature type="transmembrane region" description="Helical" evidence="13">
    <location>
        <begin position="133"/>
        <end position="152"/>
    </location>
</feature>
<evidence type="ECO:0000256" key="8">
    <source>
        <dbReference type="ARBA" id="ARBA00022989"/>
    </source>
</evidence>
<comment type="pathway">
    <text evidence="2 13">Lipid metabolism; fatty acid biosynthesis.</text>
</comment>
<evidence type="ECO:0000256" key="6">
    <source>
        <dbReference type="ARBA" id="ARBA00022692"/>
    </source>
</evidence>
<protein>
    <recommendedName>
        <fullName evidence="4 13">Very-long-chain (3R)-3-hydroxyacyl-CoA dehydratase</fullName>
        <ecNumber evidence="4 13">4.2.1.134</ecNumber>
    </recommendedName>
</protein>
<comment type="similarity">
    <text evidence="3 13">Belongs to the very long-chain fatty acids dehydratase HACD family.</text>
</comment>
<dbReference type="Proteomes" id="UP000198341">
    <property type="component" value="Chromosome 3"/>
</dbReference>
<keyword evidence="9 13" id="KW-0443">Lipid metabolism</keyword>
<dbReference type="GO" id="GO:0030497">
    <property type="term" value="P:fatty acid elongation"/>
    <property type="evidence" value="ECO:0007669"/>
    <property type="project" value="TreeGrafter"/>
</dbReference>
<name>K8ECB5_9CHLO</name>
<evidence type="ECO:0000313" key="15">
    <source>
        <dbReference type="Proteomes" id="UP000198341"/>
    </source>
</evidence>
<dbReference type="RefSeq" id="XP_007514127.1">
    <property type="nucleotide sequence ID" value="XM_007514065.1"/>
</dbReference>
<evidence type="ECO:0000256" key="7">
    <source>
        <dbReference type="ARBA" id="ARBA00022832"/>
    </source>
</evidence>
<keyword evidence="6 13" id="KW-0812">Transmembrane</keyword>
<organism evidence="14 15">
    <name type="scientific">Bathycoccus prasinos</name>
    <dbReference type="NCBI Taxonomy" id="41875"/>
    <lineage>
        <taxon>Eukaryota</taxon>
        <taxon>Viridiplantae</taxon>
        <taxon>Chlorophyta</taxon>
        <taxon>Mamiellophyceae</taxon>
        <taxon>Mamiellales</taxon>
        <taxon>Bathycoccaceae</taxon>
        <taxon>Bathycoccus</taxon>
    </lineage>
</organism>
<keyword evidence="12 13" id="KW-0456">Lyase</keyword>
<evidence type="ECO:0000256" key="9">
    <source>
        <dbReference type="ARBA" id="ARBA00023098"/>
    </source>
</evidence>
<dbReference type="EMBL" id="FO082276">
    <property type="protein sequence ID" value="CCO15564.1"/>
    <property type="molecule type" value="Genomic_DNA"/>
</dbReference>
<feature type="transmembrane region" description="Helical" evidence="13">
    <location>
        <begin position="217"/>
        <end position="238"/>
    </location>
</feature>
<dbReference type="Pfam" id="PF04387">
    <property type="entry name" value="PTPLA"/>
    <property type="match status" value="1"/>
</dbReference>
<evidence type="ECO:0000313" key="14">
    <source>
        <dbReference type="EMBL" id="CCO15564.1"/>
    </source>
</evidence>
<evidence type="ECO:0000256" key="12">
    <source>
        <dbReference type="ARBA" id="ARBA00023239"/>
    </source>
</evidence>
<evidence type="ECO:0000256" key="2">
    <source>
        <dbReference type="ARBA" id="ARBA00005194"/>
    </source>
</evidence>
<dbReference type="UniPathway" id="UPA00094"/>
<keyword evidence="11 13" id="KW-0275">Fatty acid biosynthesis</keyword>
<comment type="subcellular location">
    <subcellularLocation>
        <location evidence="13">Endoplasmic reticulum membrane</location>
        <topology evidence="13">Multi-pass membrane protein</topology>
    </subcellularLocation>
    <subcellularLocation>
        <location evidence="1">Membrane</location>
        <topology evidence="1">Multi-pass membrane protein</topology>
    </subcellularLocation>
</comment>
<keyword evidence="13" id="KW-0256">Endoplasmic reticulum</keyword>
<evidence type="ECO:0000256" key="13">
    <source>
        <dbReference type="RuleBase" id="RU363109"/>
    </source>
</evidence>
<evidence type="ECO:0000256" key="3">
    <source>
        <dbReference type="ARBA" id="ARBA00007811"/>
    </source>
</evidence>
<dbReference type="InterPro" id="IPR007482">
    <property type="entry name" value="Tyr_Pase-like_PTPLA"/>
</dbReference>
<comment type="caution">
    <text evidence="13">Lacks conserved residue(s) required for the propagation of feature annotation.</text>
</comment>
<keyword evidence="7 13" id="KW-0276">Fatty acid metabolism</keyword>
<keyword evidence="10 13" id="KW-0472">Membrane</keyword>
<keyword evidence="8 13" id="KW-1133">Transmembrane helix</keyword>
<evidence type="ECO:0000256" key="1">
    <source>
        <dbReference type="ARBA" id="ARBA00004141"/>
    </source>
</evidence>
<comment type="catalytic activity">
    <reaction evidence="13">
        <text>a very-long-chain (3R)-3-hydroxyacyl-CoA = a very-long-chain (2E)-enoyl-CoA + H2O</text>
        <dbReference type="Rhea" id="RHEA:45812"/>
        <dbReference type="ChEBI" id="CHEBI:15377"/>
        <dbReference type="ChEBI" id="CHEBI:83728"/>
        <dbReference type="ChEBI" id="CHEBI:85440"/>
        <dbReference type="EC" id="4.2.1.134"/>
    </reaction>
</comment>
<evidence type="ECO:0000256" key="11">
    <source>
        <dbReference type="ARBA" id="ARBA00023160"/>
    </source>
</evidence>
<comment type="function">
    <text evidence="13">Catalyzes the third of the four reactions of the long-chain fatty acids elongation cycle. This endoplasmic reticulum-bound enzymatic process, allows the addition of two carbons to the chain of long- and very long-chain fatty acids/VLCFAs per cycle. This enzyme catalyzes the dehydration of the 3-hydroxyacyl-CoA intermediate into trans-2,3-enoyl-CoA, within each cycle of fatty acid elongation. Thereby, it participates to the production of VLCFAs of different chain lengths that are involved in multiple biological processes as precursors of membrane lipids and lipid mediators.</text>
</comment>
<sequence>MGTNSNNNNNTNNNRNSNTFSRKKGLIHGYLLLYNLIQSLGWTAVLASALRAVLLPASSNFGRTTNWQERLTTVYDHSSMFVKPFQILSLMETLHAVFGFVRSPVLPSVLQWMGRTHVLMCVTDSVIPLQKTTAAGVLILCWAITECVRYPCYALGILNATPKWLLYLRYTLFIPLYPLGAASEMKLMYDSIGFVKRVEMYYVHMPNVLNFAFDYSWFLYLVLVVYPFMFAQLYFYMFHQRRRKLKTKKA</sequence>
<dbReference type="EC" id="4.2.1.134" evidence="4 13"/>
<gene>
    <name evidence="14" type="ORF">Bathy03g04510</name>
</gene>
<dbReference type="GO" id="GO:0005789">
    <property type="term" value="C:endoplasmic reticulum membrane"/>
    <property type="evidence" value="ECO:0007669"/>
    <property type="project" value="UniProtKB-SubCell"/>
</dbReference>
<evidence type="ECO:0000256" key="4">
    <source>
        <dbReference type="ARBA" id="ARBA00013122"/>
    </source>
</evidence>
<dbReference type="PANTHER" id="PTHR11035">
    <property type="entry name" value="VERY-LONG-CHAIN (3R)-3-HYDROXYACYL-COA DEHYDRATASE"/>
    <property type="match status" value="1"/>
</dbReference>
<evidence type="ECO:0000256" key="5">
    <source>
        <dbReference type="ARBA" id="ARBA00022516"/>
    </source>
</evidence>
<dbReference type="GO" id="GO:0030148">
    <property type="term" value="P:sphingolipid biosynthetic process"/>
    <property type="evidence" value="ECO:0007669"/>
    <property type="project" value="TreeGrafter"/>
</dbReference>
<dbReference type="GeneID" id="19016988"/>
<dbReference type="GO" id="GO:0102158">
    <property type="term" value="F:very-long-chain (3R)-3-hydroxyacyl-CoA dehydratase activity"/>
    <property type="evidence" value="ECO:0007669"/>
    <property type="project" value="UniProtKB-EC"/>
</dbReference>
<evidence type="ECO:0000256" key="10">
    <source>
        <dbReference type="ARBA" id="ARBA00023136"/>
    </source>
</evidence>
<dbReference type="OrthoDB" id="46988at2759"/>
<dbReference type="STRING" id="41875.K8ECB5"/>
<keyword evidence="15" id="KW-1185">Reference proteome</keyword>
<dbReference type="AlphaFoldDB" id="K8ECB5"/>